<reference evidence="3" key="1">
    <citation type="journal article" date="2014" name="Front. Microbiol.">
        <title>High frequency of phylogenetically diverse reductive dehalogenase-homologous genes in deep subseafloor sedimentary metagenomes.</title>
        <authorList>
            <person name="Kawai M."/>
            <person name="Futagami T."/>
            <person name="Toyoda A."/>
            <person name="Takaki Y."/>
            <person name="Nishi S."/>
            <person name="Hori S."/>
            <person name="Arai W."/>
            <person name="Tsubouchi T."/>
            <person name="Morono Y."/>
            <person name="Uchiyama I."/>
            <person name="Ito T."/>
            <person name="Fujiyama A."/>
            <person name="Inagaki F."/>
            <person name="Takami H."/>
        </authorList>
    </citation>
    <scope>NUCLEOTIDE SEQUENCE</scope>
    <source>
        <strain evidence="3">Expedition CK06-06</strain>
    </source>
</reference>
<feature type="non-terminal residue" evidence="3">
    <location>
        <position position="118"/>
    </location>
</feature>
<dbReference type="PANTHER" id="PTHR13754:SF13">
    <property type="entry name" value="METALLO-BETA-LACTAMASE SUPERFAMILY PROTEIN (AFU_ORTHOLOGUE AFUA_3G07630)"/>
    <property type="match status" value="1"/>
</dbReference>
<dbReference type="CDD" id="cd07713">
    <property type="entry name" value="DHPS-like_MBL-fold"/>
    <property type="match status" value="1"/>
</dbReference>
<evidence type="ECO:0000313" key="3">
    <source>
        <dbReference type="EMBL" id="GAG24742.1"/>
    </source>
</evidence>
<dbReference type="InterPro" id="IPR036866">
    <property type="entry name" value="RibonucZ/Hydroxyglut_hydro"/>
</dbReference>
<dbReference type="InterPro" id="IPR041712">
    <property type="entry name" value="DHPS-like_MBL-fold"/>
</dbReference>
<proteinExistence type="predicted"/>
<organism evidence="3">
    <name type="scientific">marine sediment metagenome</name>
    <dbReference type="NCBI Taxonomy" id="412755"/>
    <lineage>
        <taxon>unclassified sequences</taxon>
        <taxon>metagenomes</taxon>
        <taxon>ecological metagenomes</taxon>
    </lineage>
</organism>
<accession>X0WNC5</accession>
<sequence length="118" mass="12793">MIKATVLIEDTVARGGLMTEHGLSIHIETESGSLLFDTGQTGLVRDNADRLSIDLARLEAIVLSHGHYDHTGGLMDVLAATGPIDVYAHPDVSGKRYSRDRDGRLEKKGAPWKKGEAE</sequence>
<dbReference type="Gene3D" id="3.60.15.10">
    <property type="entry name" value="Ribonuclease Z/Hydroxyacylglutathione hydrolase-like"/>
    <property type="match status" value="1"/>
</dbReference>
<evidence type="ECO:0000259" key="2">
    <source>
        <dbReference type="Pfam" id="PF00753"/>
    </source>
</evidence>
<evidence type="ECO:0000256" key="1">
    <source>
        <dbReference type="SAM" id="MobiDB-lite"/>
    </source>
</evidence>
<gene>
    <name evidence="3" type="ORF">S01H1_55367</name>
</gene>
<dbReference type="Pfam" id="PF00753">
    <property type="entry name" value="Lactamase_B"/>
    <property type="match status" value="1"/>
</dbReference>
<dbReference type="SUPFAM" id="SSF56281">
    <property type="entry name" value="Metallo-hydrolase/oxidoreductase"/>
    <property type="match status" value="1"/>
</dbReference>
<name>X0WNC5_9ZZZZ</name>
<dbReference type="AlphaFoldDB" id="X0WNC5"/>
<feature type="compositionally biased region" description="Basic and acidic residues" evidence="1">
    <location>
        <begin position="92"/>
        <end position="118"/>
    </location>
</feature>
<dbReference type="InterPro" id="IPR001279">
    <property type="entry name" value="Metallo-B-lactamas"/>
</dbReference>
<dbReference type="GO" id="GO:0016740">
    <property type="term" value="F:transferase activity"/>
    <property type="evidence" value="ECO:0007669"/>
    <property type="project" value="TreeGrafter"/>
</dbReference>
<comment type="caution">
    <text evidence="3">The sequence shown here is derived from an EMBL/GenBank/DDBJ whole genome shotgun (WGS) entry which is preliminary data.</text>
</comment>
<dbReference type="PANTHER" id="PTHR13754">
    <property type="entry name" value="METALLO-BETA-LACTAMASE SUPERFAMILY PROTEIN"/>
    <property type="match status" value="1"/>
</dbReference>
<dbReference type="EMBL" id="BARS01035987">
    <property type="protein sequence ID" value="GAG24742.1"/>
    <property type="molecule type" value="Genomic_DNA"/>
</dbReference>
<protein>
    <recommendedName>
        <fullName evidence="2">Metallo-beta-lactamase domain-containing protein</fullName>
    </recommendedName>
</protein>
<dbReference type="InterPro" id="IPR052926">
    <property type="entry name" value="Metallo-beta-lactamase_dom"/>
</dbReference>
<feature type="domain" description="Metallo-beta-lactamase" evidence="2">
    <location>
        <begin position="24"/>
        <end position="106"/>
    </location>
</feature>
<feature type="region of interest" description="Disordered" evidence="1">
    <location>
        <begin position="91"/>
        <end position="118"/>
    </location>
</feature>